<dbReference type="Proteomes" id="UP001054857">
    <property type="component" value="Unassembled WGS sequence"/>
</dbReference>
<dbReference type="PROSITE" id="PS51192">
    <property type="entry name" value="HELICASE_ATP_BIND_1"/>
    <property type="match status" value="1"/>
</dbReference>
<keyword evidence="4" id="KW-0347">Helicase</keyword>
<dbReference type="SMART" id="SM00490">
    <property type="entry name" value="HELICc"/>
    <property type="match status" value="1"/>
</dbReference>
<dbReference type="PANTHER" id="PTHR47963">
    <property type="entry name" value="DEAD-BOX ATP-DEPENDENT RNA HELICASE 47, MITOCHONDRIAL"/>
    <property type="match status" value="1"/>
</dbReference>
<dbReference type="InterPro" id="IPR050547">
    <property type="entry name" value="DEAD_box_RNA_helicases"/>
</dbReference>
<sequence>MVNTFNTSRHTSSPTLQTRRPGHRGLSPNIRPWSFTSQGPPQQFDTNLQQPQQPRTNTSLLPTSKRRSRTLVTPNALPTPGDSSTSDDSSSSSSLRRRPSKRDPDSTSPADAAPLGFWSSPPSSFPPSKTSAPTPSPATASTPRGAAAASDDDDNYDGSGDVHVDYSFLDGDAADGADGGSNNGSGGGGVRSSSLAALAANLPYISDTNALQTALSAAIASEDFPLAAAVRDRLQLVLAAAAAAATTTTSPSGGRIDWAATGLPDWLADRAARLGFAFPTEVQRRSAPVLLAGADAVVGSETGSGKTLAFLLPLLARLSYPPDIFLDDMKGPQALLLVPSLELGVQAALLAFRLLGGNISSGRPGDRANMFTYRGPRGVKVRGVLNKEEVVMAKSSLTYLSQVHLVVGTPAAVMEAVRGPQPVQLLKHLKVLAVDEVDECFRCWPEDMQQLMEAAAGRGAEQEGGNSFGRKPQVVLVGATQQPEVLQTALERGWMREPVNIQVGRQGSVPSLLEHRYVVVPPARRLAALTARLRADLAAADPDAPPARVIVFANQPAEVAAMAQPLRSSLWGEHSMAMLVPPGTVLGPNADDGEEEENDATSSSSQPDFSSSRWSSSSSSRGAAGGGAAGGEESWAVAAGPSGSSSGSAGDASSSAVEEMFAYNPIRALHAFRDHKVSLLLASGAAARGLDLPAVAAVVNLGAPPDATAYLHRAGRAGRIGSLAGGVVTSIIAPEEEELLLDLGAQLGIELVREEETAGLLGQLPRLQAPE</sequence>
<dbReference type="EMBL" id="BMAR01000001">
    <property type="protein sequence ID" value="GFR40588.1"/>
    <property type="molecule type" value="Genomic_DNA"/>
</dbReference>
<proteinExistence type="predicted"/>
<dbReference type="Pfam" id="PF00271">
    <property type="entry name" value="Helicase_C"/>
    <property type="match status" value="1"/>
</dbReference>
<dbReference type="Pfam" id="PF00270">
    <property type="entry name" value="DEAD"/>
    <property type="match status" value="1"/>
</dbReference>
<dbReference type="PANTHER" id="PTHR47963:SF8">
    <property type="entry name" value="ATP-DEPENDENT RNA HELICASE DEAD"/>
    <property type="match status" value="1"/>
</dbReference>
<feature type="region of interest" description="Disordered" evidence="6">
    <location>
        <begin position="1"/>
        <end position="163"/>
    </location>
</feature>
<evidence type="ECO:0000259" key="7">
    <source>
        <dbReference type="PROSITE" id="PS51192"/>
    </source>
</evidence>
<protein>
    <recommendedName>
        <fullName evidence="1">RNA helicase</fullName>
        <ecNumber evidence="1">3.6.4.13</ecNumber>
    </recommendedName>
</protein>
<feature type="compositionally biased region" description="Polar residues" evidence="6">
    <location>
        <begin position="1"/>
        <end position="18"/>
    </location>
</feature>
<keyword evidence="2" id="KW-0547">Nucleotide-binding</keyword>
<feature type="domain" description="Helicase ATP-binding" evidence="7">
    <location>
        <begin position="287"/>
        <end position="499"/>
    </location>
</feature>
<reference evidence="9 10" key="1">
    <citation type="journal article" date="2021" name="Sci. Rep.">
        <title>Genome sequencing of the multicellular alga Astrephomene provides insights into convergent evolution of germ-soma differentiation.</title>
        <authorList>
            <person name="Yamashita S."/>
            <person name="Yamamoto K."/>
            <person name="Matsuzaki R."/>
            <person name="Suzuki S."/>
            <person name="Yamaguchi H."/>
            <person name="Hirooka S."/>
            <person name="Minakuchi Y."/>
            <person name="Miyagishima S."/>
            <person name="Kawachi M."/>
            <person name="Toyoda A."/>
            <person name="Nozaki H."/>
        </authorList>
    </citation>
    <scope>NUCLEOTIDE SEQUENCE [LARGE SCALE GENOMIC DNA]</scope>
    <source>
        <strain evidence="9 10">NIES-4017</strain>
    </source>
</reference>
<keyword evidence="3" id="KW-0378">Hydrolase</keyword>
<evidence type="ECO:0000256" key="5">
    <source>
        <dbReference type="ARBA" id="ARBA00022840"/>
    </source>
</evidence>
<feature type="non-terminal residue" evidence="9">
    <location>
        <position position="771"/>
    </location>
</feature>
<dbReference type="GO" id="GO:0005524">
    <property type="term" value="F:ATP binding"/>
    <property type="evidence" value="ECO:0007669"/>
    <property type="project" value="UniProtKB-KW"/>
</dbReference>
<accession>A0AAD3DFD9</accession>
<feature type="region of interest" description="Disordered" evidence="6">
    <location>
        <begin position="581"/>
        <end position="651"/>
    </location>
</feature>
<comment type="caution">
    <text evidence="9">The sequence shown here is derived from an EMBL/GenBank/DDBJ whole genome shotgun (WGS) entry which is preliminary data.</text>
</comment>
<dbReference type="SUPFAM" id="SSF52540">
    <property type="entry name" value="P-loop containing nucleoside triphosphate hydrolases"/>
    <property type="match status" value="2"/>
</dbReference>
<evidence type="ECO:0000256" key="4">
    <source>
        <dbReference type="ARBA" id="ARBA00022806"/>
    </source>
</evidence>
<dbReference type="GO" id="GO:0003724">
    <property type="term" value="F:RNA helicase activity"/>
    <property type="evidence" value="ECO:0007669"/>
    <property type="project" value="UniProtKB-EC"/>
</dbReference>
<evidence type="ECO:0000256" key="6">
    <source>
        <dbReference type="SAM" id="MobiDB-lite"/>
    </source>
</evidence>
<evidence type="ECO:0000259" key="8">
    <source>
        <dbReference type="PROSITE" id="PS51194"/>
    </source>
</evidence>
<dbReference type="InterPro" id="IPR014001">
    <property type="entry name" value="Helicase_ATP-bd"/>
</dbReference>
<dbReference type="SMART" id="SM00487">
    <property type="entry name" value="DEXDc"/>
    <property type="match status" value="1"/>
</dbReference>
<keyword evidence="10" id="KW-1185">Reference proteome</keyword>
<feature type="compositionally biased region" description="Low complexity" evidence="6">
    <location>
        <begin position="78"/>
        <end position="94"/>
    </location>
</feature>
<dbReference type="EC" id="3.6.4.13" evidence="1"/>
<dbReference type="InterPro" id="IPR011545">
    <property type="entry name" value="DEAD/DEAH_box_helicase_dom"/>
</dbReference>
<feature type="compositionally biased region" description="Polar residues" evidence="6">
    <location>
        <begin position="34"/>
        <end position="62"/>
    </location>
</feature>
<evidence type="ECO:0000256" key="3">
    <source>
        <dbReference type="ARBA" id="ARBA00022801"/>
    </source>
</evidence>
<evidence type="ECO:0000313" key="10">
    <source>
        <dbReference type="Proteomes" id="UP001054857"/>
    </source>
</evidence>
<feature type="domain" description="Helicase C-terminal" evidence="8">
    <location>
        <begin position="532"/>
        <end position="768"/>
    </location>
</feature>
<feature type="compositionally biased region" description="Low complexity" evidence="6">
    <location>
        <begin position="119"/>
        <end position="149"/>
    </location>
</feature>
<gene>
    <name evidence="9" type="ORF">Agub_g1168</name>
</gene>
<dbReference type="PROSITE" id="PS51194">
    <property type="entry name" value="HELICASE_CTER"/>
    <property type="match status" value="1"/>
</dbReference>
<evidence type="ECO:0000313" key="9">
    <source>
        <dbReference type="EMBL" id="GFR40588.1"/>
    </source>
</evidence>
<evidence type="ECO:0000256" key="1">
    <source>
        <dbReference type="ARBA" id="ARBA00012552"/>
    </source>
</evidence>
<dbReference type="InterPro" id="IPR001650">
    <property type="entry name" value="Helicase_C-like"/>
</dbReference>
<feature type="compositionally biased region" description="Low complexity" evidence="6">
    <location>
        <begin position="631"/>
        <end position="651"/>
    </location>
</feature>
<organism evidence="9 10">
    <name type="scientific">Astrephomene gubernaculifera</name>
    <dbReference type="NCBI Taxonomy" id="47775"/>
    <lineage>
        <taxon>Eukaryota</taxon>
        <taxon>Viridiplantae</taxon>
        <taxon>Chlorophyta</taxon>
        <taxon>core chlorophytes</taxon>
        <taxon>Chlorophyceae</taxon>
        <taxon>CS clade</taxon>
        <taxon>Chlamydomonadales</taxon>
        <taxon>Astrephomenaceae</taxon>
        <taxon>Astrephomene</taxon>
    </lineage>
</organism>
<feature type="compositionally biased region" description="Low complexity" evidence="6">
    <location>
        <begin position="602"/>
        <end position="622"/>
    </location>
</feature>
<dbReference type="GO" id="GO:0003723">
    <property type="term" value="F:RNA binding"/>
    <property type="evidence" value="ECO:0007669"/>
    <property type="project" value="TreeGrafter"/>
</dbReference>
<dbReference type="AlphaFoldDB" id="A0AAD3DFD9"/>
<evidence type="ECO:0000256" key="2">
    <source>
        <dbReference type="ARBA" id="ARBA00022741"/>
    </source>
</evidence>
<keyword evidence="5" id="KW-0067">ATP-binding</keyword>
<name>A0AAD3DFD9_9CHLO</name>
<dbReference type="InterPro" id="IPR027417">
    <property type="entry name" value="P-loop_NTPase"/>
</dbReference>
<dbReference type="GO" id="GO:0016787">
    <property type="term" value="F:hydrolase activity"/>
    <property type="evidence" value="ECO:0007669"/>
    <property type="project" value="UniProtKB-KW"/>
</dbReference>
<dbReference type="Gene3D" id="3.40.50.300">
    <property type="entry name" value="P-loop containing nucleotide triphosphate hydrolases"/>
    <property type="match status" value="2"/>
</dbReference>